<evidence type="ECO:0000259" key="9">
    <source>
        <dbReference type="PROSITE" id="PS50157"/>
    </source>
</evidence>
<feature type="domain" description="C2H2-type" evidence="9">
    <location>
        <begin position="427"/>
        <end position="454"/>
    </location>
</feature>
<dbReference type="PANTHER" id="PTHR23235">
    <property type="entry name" value="KRUEPPEL-LIKE TRANSCRIPTION FACTOR"/>
    <property type="match status" value="1"/>
</dbReference>
<evidence type="ECO:0000256" key="6">
    <source>
        <dbReference type="ARBA" id="ARBA00023242"/>
    </source>
</evidence>
<dbReference type="FunFam" id="3.30.160.60:FF:000377">
    <property type="entry name" value="zinc finger protein 362 isoform X4"/>
    <property type="match status" value="2"/>
</dbReference>
<feature type="domain" description="C2H2-type" evidence="9">
    <location>
        <begin position="369"/>
        <end position="396"/>
    </location>
</feature>
<dbReference type="Ensembl" id="ENSSRHT00000016734.1">
    <property type="protein sequence ID" value="ENSSRHP00000016195.1"/>
    <property type="gene ID" value="ENSSRHG00000008942.1"/>
</dbReference>
<protein>
    <submittedName>
        <fullName evidence="10">Zinc finger protein 384 like</fullName>
    </submittedName>
</protein>
<dbReference type="InterPro" id="IPR036236">
    <property type="entry name" value="Znf_C2H2_sf"/>
</dbReference>
<dbReference type="PROSITE" id="PS50157">
    <property type="entry name" value="ZINC_FINGER_C2H2_2"/>
    <property type="match status" value="8"/>
</dbReference>
<keyword evidence="5" id="KW-0862">Zinc</keyword>
<keyword evidence="2" id="KW-0479">Metal-binding</keyword>
<dbReference type="GO" id="GO:0000978">
    <property type="term" value="F:RNA polymerase II cis-regulatory region sequence-specific DNA binding"/>
    <property type="evidence" value="ECO:0007669"/>
    <property type="project" value="TreeGrafter"/>
</dbReference>
<evidence type="ECO:0000256" key="4">
    <source>
        <dbReference type="ARBA" id="ARBA00022771"/>
    </source>
</evidence>
<dbReference type="Pfam" id="PF12874">
    <property type="entry name" value="zf-met"/>
    <property type="match status" value="1"/>
</dbReference>
<dbReference type="FunFam" id="3.30.160.60:FF:000433">
    <property type="entry name" value="zinc finger protein 384 isoform X1"/>
    <property type="match status" value="1"/>
</dbReference>
<keyword evidence="6" id="KW-0539">Nucleus</keyword>
<keyword evidence="3" id="KW-0677">Repeat</keyword>
<dbReference type="PANTHER" id="PTHR23235:SF142">
    <property type="entry name" value="ZINC FINGER PROTEIN 384"/>
    <property type="match status" value="1"/>
</dbReference>
<feature type="domain" description="C2H2-type" evidence="9">
    <location>
        <begin position="343"/>
        <end position="368"/>
    </location>
</feature>
<feature type="region of interest" description="Disordered" evidence="8">
    <location>
        <begin position="460"/>
        <end position="512"/>
    </location>
</feature>
<evidence type="ECO:0000256" key="7">
    <source>
        <dbReference type="PROSITE-ProRule" id="PRU00042"/>
    </source>
</evidence>
<evidence type="ECO:0000313" key="10">
    <source>
        <dbReference type="Ensembl" id="ENSSRHP00000016195.1"/>
    </source>
</evidence>
<reference evidence="10" key="1">
    <citation type="submission" date="2025-08" db="UniProtKB">
        <authorList>
            <consortium name="Ensembl"/>
        </authorList>
    </citation>
    <scope>IDENTIFICATION</scope>
</reference>
<feature type="compositionally biased region" description="Low complexity" evidence="8">
    <location>
        <begin position="460"/>
        <end position="476"/>
    </location>
</feature>
<dbReference type="GO" id="GO:0008270">
    <property type="term" value="F:zinc ion binding"/>
    <property type="evidence" value="ECO:0007669"/>
    <property type="project" value="UniProtKB-KW"/>
</dbReference>
<dbReference type="SMART" id="SM00355">
    <property type="entry name" value="ZnF_C2H2"/>
    <property type="match status" value="8"/>
</dbReference>
<accession>A0A673GRZ5</accession>
<feature type="domain" description="C2H2-type" evidence="9">
    <location>
        <begin position="259"/>
        <end position="286"/>
    </location>
</feature>
<evidence type="ECO:0000313" key="11">
    <source>
        <dbReference type="Proteomes" id="UP000472270"/>
    </source>
</evidence>
<feature type="region of interest" description="Disordered" evidence="8">
    <location>
        <begin position="148"/>
        <end position="176"/>
    </location>
</feature>
<comment type="similarity">
    <text evidence="1">Belongs to the krueppel C2H2-type zinc-finger protein family.</text>
</comment>
<evidence type="ECO:0000256" key="1">
    <source>
        <dbReference type="ARBA" id="ARBA00006991"/>
    </source>
</evidence>
<feature type="compositionally biased region" description="Low complexity" evidence="8">
    <location>
        <begin position="492"/>
        <end position="501"/>
    </location>
</feature>
<dbReference type="Gene3D" id="3.30.160.60">
    <property type="entry name" value="Classic Zinc Finger"/>
    <property type="match status" value="7"/>
</dbReference>
<dbReference type="InterPro" id="IPR013087">
    <property type="entry name" value="Znf_C2H2_type"/>
</dbReference>
<feature type="domain" description="C2H2-type" evidence="9">
    <location>
        <begin position="287"/>
        <end position="314"/>
    </location>
</feature>
<dbReference type="FunFam" id="3.30.160.60:FF:000216">
    <property type="entry name" value="Zinc finger protein 384 like"/>
    <property type="match status" value="1"/>
</dbReference>
<dbReference type="SUPFAM" id="SSF57667">
    <property type="entry name" value="beta-beta-alpha zinc fingers"/>
    <property type="match status" value="4"/>
</dbReference>
<feature type="compositionally biased region" description="Gly residues" evidence="8">
    <location>
        <begin position="477"/>
        <end position="491"/>
    </location>
</feature>
<dbReference type="Proteomes" id="UP000472270">
    <property type="component" value="Unassembled WGS sequence"/>
</dbReference>
<evidence type="ECO:0000256" key="3">
    <source>
        <dbReference type="ARBA" id="ARBA00022737"/>
    </source>
</evidence>
<feature type="domain" description="C2H2-type" evidence="9">
    <location>
        <begin position="397"/>
        <end position="424"/>
    </location>
</feature>
<keyword evidence="11" id="KW-1185">Reference proteome</keyword>
<keyword evidence="4 7" id="KW-0863">Zinc-finger</keyword>
<evidence type="ECO:0000256" key="5">
    <source>
        <dbReference type="ARBA" id="ARBA00022833"/>
    </source>
</evidence>
<proteinExistence type="inferred from homology"/>
<evidence type="ECO:0000256" key="8">
    <source>
        <dbReference type="SAM" id="MobiDB-lite"/>
    </source>
</evidence>
<dbReference type="AlphaFoldDB" id="A0A673GRZ5"/>
<dbReference type="FunFam" id="3.30.160.60:FF:000233">
    <property type="entry name" value="Putative zinc finger protein 362"/>
    <property type="match status" value="1"/>
</dbReference>
<feature type="domain" description="C2H2-type" evidence="9">
    <location>
        <begin position="315"/>
        <end position="342"/>
    </location>
</feature>
<organism evidence="10 11">
    <name type="scientific">Sinocyclocheilus rhinocerous</name>
    <dbReference type="NCBI Taxonomy" id="307959"/>
    <lineage>
        <taxon>Eukaryota</taxon>
        <taxon>Metazoa</taxon>
        <taxon>Chordata</taxon>
        <taxon>Craniata</taxon>
        <taxon>Vertebrata</taxon>
        <taxon>Euteleostomi</taxon>
        <taxon>Actinopterygii</taxon>
        <taxon>Neopterygii</taxon>
        <taxon>Teleostei</taxon>
        <taxon>Ostariophysi</taxon>
        <taxon>Cypriniformes</taxon>
        <taxon>Cyprinidae</taxon>
        <taxon>Cyprininae</taxon>
        <taxon>Sinocyclocheilus</taxon>
    </lineage>
</organism>
<reference evidence="10" key="2">
    <citation type="submission" date="2025-09" db="UniProtKB">
        <authorList>
            <consortium name="Ensembl"/>
        </authorList>
    </citation>
    <scope>IDENTIFICATION</scope>
</reference>
<feature type="domain" description="C2H2-type" evidence="9">
    <location>
        <begin position="231"/>
        <end position="258"/>
    </location>
</feature>
<dbReference type="PROSITE" id="PS00028">
    <property type="entry name" value="ZINC_FINGER_C2H2_1"/>
    <property type="match status" value="7"/>
</dbReference>
<name>A0A673GRZ5_9TELE</name>
<dbReference type="GO" id="GO:0000981">
    <property type="term" value="F:DNA-binding transcription factor activity, RNA polymerase II-specific"/>
    <property type="evidence" value="ECO:0007669"/>
    <property type="project" value="TreeGrafter"/>
</dbReference>
<sequence>QMRQFYVFLSFWSIENAMFLNKMKEQLGPDKGTAFPHSSAAHYPTAVLTVPGSVAMDTGGRVPKQEGGGGGASGTAGVQISGMGAHLHPPHTSQNITVVPVTSTGIMTAAGLVITTPQGALVTPPASSQSFVSGPPTTTMIVSALHPTNTDKKEDGSIPPAVVMPLPSKRGRKKKSMMPRAGLVSAHALATGSDALILAHLAAGGQHNANDPYDLSNDEDDHPGKDGNKSYRCRMCAVTFFNKSDMQIHAKSHTEAKPHKCPHCSKSFANSSYLSQHIRIHSGAKPYTCSYCQKTFRQLSHLQQHTRNHTEGKPHKCPHCSKSFANSSYLSQHIRIHSGAKPYTCSYCQKTFRHYLSQHIRIHSGAKPYTCSYCQKTFRQLSHLQQHNRQHNKDKPYKCHNCNRGYTDATSLEVHLSTHTVKHAKLFSCGLCNRAYTSETYLMKHMRKHNPDPLTVAAAVAAQQAQQGQNPAQPSGVGSGRGRGRGRGAGAGTAAQAQNQPNPTPPTSYSVTEGIPCPFDLHQYKTVSVGEIQYKPVTVADLTAHKDLCLTVSTSAIQVEHMNS</sequence>
<evidence type="ECO:0000256" key="2">
    <source>
        <dbReference type="ARBA" id="ARBA00022723"/>
    </source>
</evidence>
<dbReference type="Pfam" id="PF00096">
    <property type="entry name" value="zf-C2H2"/>
    <property type="match status" value="6"/>
</dbReference>